<accession>A0AAT9HYQ7</accession>
<protein>
    <submittedName>
        <fullName evidence="2">Uncharacterized protein</fullName>
    </submittedName>
</protein>
<name>A0AAT9HYQ7_9ACTN</name>
<evidence type="ECO:0000256" key="1">
    <source>
        <dbReference type="SAM" id="MobiDB-lite"/>
    </source>
</evidence>
<evidence type="ECO:0000313" key="2">
    <source>
        <dbReference type="EMBL" id="BFO22397.1"/>
    </source>
</evidence>
<sequence>MLVLGAGRVRSGLRRARARAGLCGGGLGAGSRVGCGLRRVRAALLCGGLALDAGGVGGGRVRALVGRGSGLCGAPAPALGAGRVVVGALRGALAVAAGRVVLRGGLGAVFGPGRVGGGLRGVRAPARVVAGVLLPALAAGRVGESPALSGFAVATARPEASSASPPAGSDSRSPSSPEAPEAVSASGALSRSLPDSGSAARPPRPPEASPEAVPASRSPASAEPPEAPSASAELPEASPASAGAPGAPEGPGSSAGRTHVSTASRRRPDFPPSPEAVSPPSPEGVSSRTGSTRVAVPGPASWLTVSRGSRFPGTGPALPDVGSADDSRCFDLSGDSPATDASSMCRTLRVRQPNREPPPVTTLDSAARTMYQCPVCGLPHVVDENDIPTGSTTKWSRTLDRPM</sequence>
<feature type="compositionally biased region" description="Low complexity" evidence="1">
    <location>
        <begin position="158"/>
        <end position="188"/>
    </location>
</feature>
<proteinExistence type="predicted"/>
<organism evidence="2">
    <name type="scientific">Streptomyces haneummycinicus</name>
    <dbReference type="NCBI Taxonomy" id="3074435"/>
    <lineage>
        <taxon>Bacteria</taxon>
        <taxon>Bacillati</taxon>
        <taxon>Actinomycetota</taxon>
        <taxon>Actinomycetes</taxon>
        <taxon>Kitasatosporales</taxon>
        <taxon>Streptomycetaceae</taxon>
        <taxon>Streptomyces</taxon>
    </lineage>
</organism>
<reference evidence="2" key="2">
    <citation type="submission" date="2024-07" db="EMBL/GenBank/DDBJ databases">
        <title>Streptomyces haneummycinica sp. nov., a new antibiotic-producing actinobacterium isolated from marine sediment.</title>
        <authorList>
            <person name="Uemura M."/>
            <person name="Hamada M."/>
            <person name="Hirano S."/>
            <person name="Kobayashi K."/>
            <person name="Ohshiro T."/>
            <person name="Kobayashi T."/>
            <person name="Terahara T."/>
        </authorList>
    </citation>
    <scope>NUCLEOTIDE SEQUENCE</scope>
    <source>
        <strain evidence="2">KM77-8</strain>
    </source>
</reference>
<feature type="compositionally biased region" description="Low complexity" evidence="1">
    <location>
        <begin position="209"/>
        <end position="257"/>
    </location>
</feature>
<dbReference type="EMBL" id="AP035768">
    <property type="protein sequence ID" value="BFO22397.1"/>
    <property type="molecule type" value="Genomic_DNA"/>
</dbReference>
<feature type="region of interest" description="Disordered" evidence="1">
    <location>
        <begin position="158"/>
        <end position="323"/>
    </location>
</feature>
<gene>
    <name evidence="2" type="ORF">SHKM778_87850</name>
</gene>
<dbReference type="AlphaFoldDB" id="A0AAT9HYQ7"/>
<feature type="compositionally biased region" description="Pro residues" evidence="1">
    <location>
        <begin position="270"/>
        <end position="282"/>
    </location>
</feature>
<reference evidence="2" key="1">
    <citation type="submission" date="2024-06" db="EMBL/GenBank/DDBJ databases">
        <authorList>
            <consortium name="consrtm"/>
            <person name="Uemura M."/>
            <person name="Terahara T."/>
        </authorList>
    </citation>
    <scope>NUCLEOTIDE SEQUENCE</scope>
    <source>
        <strain evidence="2">KM77-8</strain>
    </source>
</reference>